<dbReference type="EMBL" id="JBHSUS010000001">
    <property type="protein sequence ID" value="MFC6441403.1"/>
    <property type="molecule type" value="Genomic_DNA"/>
</dbReference>
<comment type="caution">
    <text evidence="1">The sequence shown here is derived from an EMBL/GenBank/DDBJ whole genome shotgun (WGS) entry which is preliminary data.</text>
</comment>
<evidence type="ECO:0000313" key="2">
    <source>
        <dbReference type="Proteomes" id="UP001596364"/>
    </source>
</evidence>
<dbReference type="InterPro" id="IPR023381">
    <property type="entry name" value="YP001051499.1-like_dom_sf"/>
</dbReference>
<accession>A0ABW1XMQ4</accession>
<dbReference type="Proteomes" id="UP001596364">
    <property type="component" value="Unassembled WGS sequence"/>
</dbReference>
<proteinExistence type="predicted"/>
<gene>
    <name evidence="1" type="ORF">ACFP85_14715</name>
</gene>
<name>A0ABW1XMQ4_9ALTE</name>
<dbReference type="Pfam" id="PF04222">
    <property type="entry name" value="DUF416"/>
    <property type="match status" value="1"/>
</dbReference>
<dbReference type="Gene3D" id="1.20.1590.10">
    <property type="entry name" value="YP_001051499.1 domain like"/>
    <property type="match status" value="1"/>
</dbReference>
<evidence type="ECO:0000313" key="1">
    <source>
        <dbReference type="EMBL" id="MFC6441403.1"/>
    </source>
</evidence>
<keyword evidence="2" id="KW-1185">Reference proteome</keyword>
<protein>
    <submittedName>
        <fullName evidence="1">YjaG family protein</fullName>
    </submittedName>
</protein>
<sequence length="196" mass="21785">MMKKKLSTFARARALTDKSAIAFSAALLERMLTNYQLFSEATEFGDASEFRTTLNCVWEWLSVPKAKMNFATRLERIEEITPDAADFDMYGVYPAIDTAMSMQALLQLILGEDLQGAVVVSKLSQGSVEAYILQEAGDDLENQQIAAHPLMQWEVALQNELLDIIEAESVSAALCKQLRTLVREEGISNIGIELTD</sequence>
<dbReference type="InterPro" id="IPR007338">
    <property type="entry name" value="DUF416"/>
</dbReference>
<organism evidence="1 2">
    <name type="scientific">Pseudobowmanella zhangzhouensis</name>
    <dbReference type="NCBI Taxonomy" id="1537679"/>
    <lineage>
        <taxon>Bacteria</taxon>
        <taxon>Pseudomonadati</taxon>
        <taxon>Pseudomonadota</taxon>
        <taxon>Gammaproteobacteria</taxon>
        <taxon>Alteromonadales</taxon>
        <taxon>Alteromonadaceae</taxon>
    </lineage>
</organism>
<reference evidence="2" key="1">
    <citation type="journal article" date="2019" name="Int. J. Syst. Evol. Microbiol.">
        <title>The Global Catalogue of Microorganisms (GCM) 10K type strain sequencing project: providing services to taxonomists for standard genome sequencing and annotation.</title>
        <authorList>
            <consortium name="The Broad Institute Genomics Platform"/>
            <consortium name="The Broad Institute Genome Sequencing Center for Infectious Disease"/>
            <person name="Wu L."/>
            <person name="Ma J."/>
        </authorList>
    </citation>
    <scope>NUCLEOTIDE SEQUENCE [LARGE SCALE GENOMIC DNA]</scope>
    <source>
        <strain evidence="2">CGMCC 1.16031</strain>
    </source>
</reference>
<dbReference type="RefSeq" id="WP_174719774.1">
    <property type="nucleotide sequence ID" value="NZ_JBHSUS010000001.1"/>
</dbReference>